<dbReference type="InterPro" id="IPR023801">
    <property type="entry name" value="His_deacetylse_dom"/>
</dbReference>
<accession>A0A2T2NVC0</accession>
<name>A0A2T2NVC0_CORCC</name>
<feature type="region of interest" description="Disordered" evidence="1">
    <location>
        <begin position="1"/>
        <end position="132"/>
    </location>
</feature>
<dbReference type="STRING" id="1448308.A0A2T2NVC0"/>
<evidence type="ECO:0000313" key="3">
    <source>
        <dbReference type="EMBL" id="PSN69391.1"/>
    </source>
</evidence>
<dbReference type="InterPro" id="IPR023696">
    <property type="entry name" value="Ureohydrolase_dom_sf"/>
</dbReference>
<keyword evidence="4" id="KW-1185">Reference proteome</keyword>
<gene>
    <name evidence="3" type="ORF">BS50DRAFT_489456</name>
</gene>
<feature type="compositionally biased region" description="Low complexity" evidence="1">
    <location>
        <begin position="1002"/>
        <end position="1016"/>
    </location>
</feature>
<feature type="compositionally biased region" description="Basic and acidic residues" evidence="1">
    <location>
        <begin position="781"/>
        <end position="798"/>
    </location>
</feature>
<dbReference type="PANTHER" id="PTHR47558:SF1">
    <property type="entry name" value="HISTONE DEACETYLASE HOS3"/>
    <property type="match status" value="1"/>
</dbReference>
<feature type="compositionally biased region" description="Polar residues" evidence="1">
    <location>
        <begin position="39"/>
        <end position="50"/>
    </location>
</feature>
<dbReference type="GO" id="GO:0010468">
    <property type="term" value="P:regulation of gene expression"/>
    <property type="evidence" value="ECO:0007669"/>
    <property type="project" value="UniProtKB-ARBA"/>
</dbReference>
<feature type="compositionally biased region" description="Polar residues" evidence="1">
    <location>
        <begin position="74"/>
        <end position="100"/>
    </location>
</feature>
<dbReference type="CDD" id="cd09998">
    <property type="entry name" value="HDAC_Hos3"/>
    <property type="match status" value="1"/>
</dbReference>
<feature type="compositionally biased region" description="Low complexity" evidence="1">
    <location>
        <begin position="847"/>
        <end position="858"/>
    </location>
</feature>
<feature type="region of interest" description="Disordered" evidence="1">
    <location>
        <begin position="656"/>
        <end position="710"/>
    </location>
</feature>
<dbReference type="OrthoDB" id="5232919at2759"/>
<protein>
    <submittedName>
        <fullName evidence="3">Arginase/deacetylase</fullName>
    </submittedName>
</protein>
<dbReference type="EMBL" id="KZ678133">
    <property type="protein sequence ID" value="PSN69391.1"/>
    <property type="molecule type" value="Genomic_DNA"/>
</dbReference>
<proteinExistence type="predicted"/>
<feature type="compositionally biased region" description="Pro residues" evidence="1">
    <location>
        <begin position="64"/>
        <end position="73"/>
    </location>
</feature>
<sequence>MASPTPPSGGSSGRATAQGHRLSTNGDANLHPHSLKRLSLNTSRPQSPAINSPRRPAEHRVPSSPGPAFPPQSPRRSPSVLSIHRSSSPALGRKSSTSSLRGDMPPSPRPALSRRSSFNPNMPSPMGAKSPLHTQHEVLTPPKPVLRACDIAEEHFKKELALHESVKGTEHPGTVIIVHDQCYGHRFSRPNTKSMLSLIMERPERLLASVLGISAAYVMLGDRHAEGTKSPFPDSEPSERIPFQIRKTSRSVDITSPVVTNVHGTKWMEELRSLCVDAGEKLASSGKELTRDPPTLPGQPAKEKFHEGDLYLCAESLNAFQGALGGVLDAVDAVFQTGTGPSRAFVCVRPPGHHCSADWPSGFCWLNNVHVGIEHAIMNHGLTHAAIIDFDLHHGDGSQAITWARNKKVQNMAKNTPKWKKTSIGYFSIHDINSYPCEDGDDAKVQAASLCIDNAHGQSIWNIHLQVWQTPQEFWTIYEEKYLILLEKVRQYLKHHTSRLRSAPNHPAPKAAIFLSAGFDASEWETSGMQRHSVNVPTEFYARFTRDVVRLAEELDTGVDGRVVSVLEGGYSDRALASGVMSHISGLCDGQVFSEPGPTNGLGFNMQQRLDQLSGQADQPTSPNVPELTPVTYNPAWWNAMKLSELENLITPPPPVIPKKVRTGPPPNFSSPTQSFSAKVVDPSKLQRSFSGRQSLSPSRAPTPPPPEVDWATATHALAKLLIPADRQTRSCKPEELSGPKVKKEKPAPAPALTSVHVDPSGRQLRGRKPVTTYADPDSDDDKKATHAESHADRRRTIADLPLAPPEPPAASQPASRRMSIASSVSSVNGGERSVSRASSAMPGRKSAAAASGSTSSSIPAKKARSSTAASSRVPKTQPPVPRVPTNHAAKPTSTKEKEVKEKENDIDQITSGLKRITLKLPPKEEYEARERQREAEKKAAAKTTTRKAPVARTSKSAPKATVTTTKKAPSRLSKSSKPSTPVEPEPPVPAPELPKTEKVNEAPLEQPQPVQLEQASALVEQALPAQSLAPEQNADTVSPPERRTSTGIVEPPTELAKMDITPDQLPKPSFVTATEPLPVTTSPPRPDTPPPPPPSSIPFVNYTTQTFGTNSSVALQEAQNSNLQWMPPNMDTAAPTSGSTLPVAKGTWPVSPAAKRQDLPVFTANGSIPFAPAPTAATGDVQAAPSKAEDKEVWDVPETRAPAPAPAR</sequence>
<feature type="region of interest" description="Disordered" evidence="1">
    <location>
        <begin position="722"/>
        <end position="1100"/>
    </location>
</feature>
<feature type="region of interest" description="Disordered" evidence="1">
    <location>
        <begin position="1125"/>
        <end position="1149"/>
    </location>
</feature>
<dbReference type="InterPro" id="IPR037138">
    <property type="entry name" value="His_deacetylse_dom_sf"/>
</dbReference>
<feature type="compositionally biased region" description="Basic and acidic residues" evidence="1">
    <location>
        <begin position="1188"/>
        <end position="1199"/>
    </location>
</feature>
<dbReference type="InterPro" id="IPR053244">
    <property type="entry name" value="HDAC_HD_type_1"/>
</dbReference>
<dbReference type="FunFam" id="3.40.800.20:FF:000011">
    <property type="entry name" value="Histone deacetylase HOS3"/>
    <property type="match status" value="1"/>
</dbReference>
<feature type="domain" description="Histone deacetylase" evidence="2">
    <location>
        <begin position="254"/>
        <end position="586"/>
    </location>
</feature>
<dbReference type="AlphaFoldDB" id="A0A2T2NVC0"/>
<evidence type="ECO:0000259" key="2">
    <source>
        <dbReference type="Pfam" id="PF00850"/>
    </source>
</evidence>
<reference evidence="3 4" key="1">
    <citation type="journal article" date="2018" name="Front. Microbiol.">
        <title>Genome-Wide Analysis of Corynespora cassiicola Leaf Fall Disease Putative Effectors.</title>
        <authorList>
            <person name="Lopez D."/>
            <person name="Ribeiro S."/>
            <person name="Label P."/>
            <person name="Fumanal B."/>
            <person name="Venisse J.S."/>
            <person name="Kohler A."/>
            <person name="de Oliveira R.R."/>
            <person name="Labutti K."/>
            <person name="Lipzen A."/>
            <person name="Lail K."/>
            <person name="Bauer D."/>
            <person name="Ohm R.A."/>
            <person name="Barry K.W."/>
            <person name="Spatafora J."/>
            <person name="Grigoriev I.V."/>
            <person name="Martin F.M."/>
            <person name="Pujade-Renaud V."/>
        </authorList>
    </citation>
    <scope>NUCLEOTIDE SEQUENCE [LARGE SCALE GENOMIC DNA]</scope>
    <source>
        <strain evidence="3 4">Philippines</strain>
    </source>
</reference>
<feature type="compositionally biased region" description="Basic and acidic residues" evidence="1">
    <location>
        <begin position="894"/>
        <end position="906"/>
    </location>
</feature>
<feature type="compositionally biased region" description="Low complexity" evidence="1">
    <location>
        <begin position="812"/>
        <end position="828"/>
    </location>
</feature>
<dbReference type="SUPFAM" id="SSF52768">
    <property type="entry name" value="Arginase/deacetylase"/>
    <property type="match status" value="1"/>
</dbReference>
<dbReference type="GO" id="GO:0005634">
    <property type="term" value="C:nucleus"/>
    <property type="evidence" value="ECO:0007669"/>
    <property type="project" value="TreeGrafter"/>
</dbReference>
<evidence type="ECO:0000256" key="1">
    <source>
        <dbReference type="SAM" id="MobiDB-lite"/>
    </source>
</evidence>
<feature type="compositionally biased region" description="Basic and acidic residues" evidence="1">
    <location>
        <begin position="922"/>
        <end position="940"/>
    </location>
</feature>
<dbReference type="Pfam" id="PF00850">
    <property type="entry name" value="Hist_deacetyl"/>
    <property type="match status" value="1"/>
</dbReference>
<feature type="compositionally biased region" description="Basic and acidic residues" evidence="1">
    <location>
        <begin position="727"/>
        <end position="738"/>
    </location>
</feature>
<organism evidence="3 4">
    <name type="scientific">Corynespora cassiicola Philippines</name>
    <dbReference type="NCBI Taxonomy" id="1448308"/>
    <lineage>
        <taxon>Eukaryota</taxon>
        <taxon>Fungi</taxon>
        <taxon>Dikarya</taxon>
        <taxon>Ascomycota</taxon>
        <taxon>Pezizomycotina</taxon>
        <taxon>Dothideomycetes</taxon>
        <taxon>Pleosporomycetidae</taxon>
        <taxon>Pleosporales</taxon>
        <taxon>Corynesporascaceae</taxon>
        <taxon>Corynespora</taxon>
    </lineage>
</organism>
<dbReference type="Proteomes" id="UP000240883">
    <property type="component" value="Unassembled WGS sequence"/>
</dbReference>
<feature type="region of interest" description="Disordered" evidence="1">
    <location>
        <begin position="1174"/>
        <end position="1209"/>
    </location>
</feature>
<dbReference type="PANTHER" id="PTHR47558">
    <property type="entry name" value="HISTONE DEACETYLASE HOS3"/>
    <property type="match status" value="1"/>
</dbReference>
<evidence type="ECO:0000313" key="4">
    <source>
        <dbReference type="Proteomes" id="UP000240883"/>
    </source>
</evidence>
<feature type="compositionally biased region" description="Low complexity" evidence="1">
    <location>
        <begin position="942"/>
        <end position="968"/>
    </location>
</feature>
<dbReference type="PRINTS" id="PR01270">
    <property type="entry name" value="HDASUPER"/>
</dbReference>
<dbReference type="InterPro" id="IPR000286">
    <property type="entry name" value="HDACs"/>
</dbReference>
<feature type="compositionally biased region" description="Pro residues" evidence="1">
    <location>
        <begin position="982"/>
        <end position="993"/>
    </location>
</feature>
<feature type="compositionally biased region" description="Pro residues" evidence="1">
    <location>
        <begin position="1082"/>
        <end position="1097"/>
    </location>
</feature>
<dbReference type="Gene3D" id="3.40.800.20">
    <property type="entry name" value="Histone deacetylase domain"/>
    <property type="match status" value="1"/>
</dbReference>
<dbReference type="GO" id="GO:0004407">
    <property type="term" value="F:histone deacetylase activity"/>
    <property type="evidence" value="ECO:0007669"/>
    <property type="project" value="TreeGrafter"/>
</dbReference>